<evidence type="ECO:0000256" key="12">
    <source>
        <dbReference type="ARBA" id="ARBA00047761"/>
    </source>
</evidence>
<dbReference type="PROSITE" id="PS50112">
    <property type="entry name" value="PAS"/>
    <property type="match status" value="1"/>
</dbReference>
<evidence type="ECO:0000256" key="11">
    <source>
        <dbReference type="ARBA" id="ARBA00023211"/>
    </source>
</evidence>
<reference evidence="18 19" key="1">
    <citation type="submission" date="2020-04" db="EMBL/GenBank/DDBJ databases">
        <title>MicrobeNet Type strains.</title>
        <authorList>
            <person name="Nicholson A.C."/>
        </authorList>
    </citation>
    <scope>NUCLEOTIDE SEQUENCE [LARGE SCALE GENOMIC DNA]</scope>
    <source>
        <strain evidence="18 19">DSM 40738</strain>
    </source>
</reference>
<dbReference type="RefSeq" id="WP_168440173.1">
    <property type="nucleotide sequence ID" value="NZ_JAAXOU010000248.1"/>
</dbReference>
<dbReference type="InterPro" id="IPR036457">
    <property type="entry name" value="PPM-type-like_dom_sf"/>
</dbReference>
<evidence type="ECO:0000256" key="15">
    <source>
        <dbReference type="ARBA" id="ARBA00081350"/>
    </source>
</evidence>
<keyword evidence="19" id="KW-1185">Reference proteome</keyword>
<dbReference type="Gene3D" id="3.30.565.10">
    <property type="entry name" value="Histidine kinase-like ATPase, C-terminal domain"/>
    <property type="match status" value="1"/>
</dbReference>
<dbReference type="InterPro" id="IPR013767">
    <property type="entry name" value="PAS_fold"/>
</dbReference>
<dbReference type="Pfam" id="PF00989">
    <property type="entry name" value="PAS"/>
    <property type="match status" value="1"/>
</dbReference>
<dbReference type="InterPro" id="IPR052016">
    <property type="entry name" value="Bact_Sigma-Reg"/>
</dbReference>
<dbReference type="AlphaFoldDB" id="A0AA44IEM6"/>
<dbReference type="InterPro" id="IPR035965">
    <property type="entry name" value="PAS-like_dom_sf"/>
</dbReference>
<keyword evidence="7" id="KW-0378">Hydrolase</keyword>
<comment type="catalytic activity">
    <reaction evidence="12">
        <text>O-phospho-L-seryl-[protein] + H2O = L-seryl-[protein] + phosphate</text>
        <dbReference type="Rhea" id="RHEA:20629"/>
        <dbReference type="Rhea" id="RHEA-COMP:9863"/>
        <dbReference type="Rhea" id="RHEA-COMP:11604"/>
        <dbReference type="ChEBI" id="CHEBI:15377"/>
        <dbReference type="ChEBI" id="CHEBI:29999"/>
        <dbReference type="ChEBI" id="CHEBI:43474"/>
        <dbReference type="ChEBI" id="CHEBI:83421"/>
        <dbReference type="EC" id="3.1.3.16"/>
    </reaction>
</comment>
<dbReference type="InterPro" id="IPR000014">
    <property type="entry name" value="PAS"/>
</dbReference>
<name>A0AA44IEM6_STRE0</name>
<gene>
    <name evidence="18" type="ORF">HGA06_17805</name>
</gene>
<dbReference type="EC" id="3.1.3.16" evidence="1"/>
<dbReference type="Gene3D" id="3.30.450.40">
    <property type="match status" value="1"/>
</dbReference>
<dbReference type="NCBIfam" id="TIGR00229">
    <property type="entry name" value="sensory_box"/>
    <property type="match status" value="1"/>
</dbReference>
<evidence type="ECO:0000256" key="4">
    <source>
        <dbReference type="ARBA" id="ARBA00022723"/>
    </source>
</evidence>
<sequence>MGDLDAPVEPARRFPPHPRSAPRARRFVRAALDGVAPDLVDTAELLTGELVTNAVLCARTEVEVSARVVGGRVRVEVGDRLPSRVPVPRHCPPYAATGQGLALVGLLASRYGVRADRDAKAVWFELWPGGTPPPSAWEPPAPPPVSGGRVTLVDVPDALYSAAQHHRHALLRELAVAAAGGDDLGIPARDLAAAQDANDVISACVTAALRGGPAWGGMRSLSLGLPPGAAPAVEALGRVLDAAEEAARDERLLTLPSLPRSRVFHAWLFGQITGQLAGAPPTAWTVVPREPGSGPAEVVPWDAGHVRTRRVPTVAADERNRIIAVNGPAADLLGWHPDDLVGRPLTAIVPEHLRERHLAAFTSLLLSGRPRILGRSVPLPALRRDGRLVPVRLFVQSQEAADGRTVFIARLSPRAAAPAPSERRAGSRSARARERAAPLPAAFSRGGADRRGGAVLPALERLSLLAETGAALSDAVDLEEGLPRVGRILTERLADWCAVDLRTEDARVERVCVVHRSPGELRMEEFEGTLPPLSDASRGPLARVLSGAGPLLLGASPRPDRAPSALDAHYRELFHRLRTHSAVVAPLRTRQEIIGALTVARTDEGEPFTEEDARLVGDLVRTLALGVDNARLYQETRNIAERLQRSLLPVLPRAGHLELAARYAASSTTAQVGGDWYDGFVLPNGDTALVIGDVTGHDLDAAIAMSQLRSMLRGIAVDRQEPPETVLRRLDAANHSLYREATATCVYGLVKGPEQGPWSLVHSSAGHLPPLLTTAGGRTRFLEAGSGVLLGLDPGLPRPRATDAVPAGATVLLYTDGLVERRGEPLDRALERLSRRTAALAREPLDVFCDELMIGLGADNEDDIAILAARLKPPPRLPGPS</sequence>
<dbReference type="Pfam" id="PF01590">
    <property type="entry name" value="GAF"/>
    <property type="match status" value="1"/>
</dbReference>
<feature type="domain" description="PAS" evidence="17">
    <location>
        <begin position="312"/>
        <end position="351"/>
    </location>
</feature>
<dbReference type="InterPro" id="IPR001932">
    <property type="entry name" value="PPM-type_phosphatase-like_dom"/>
</dbReference>
<evidence type="ECO:0000313" key="18">
    <source>
        <dbReference type="EMBL" id="NKY15924.1"/>
    </source>
</evidence>
<evidence type="ECO:0000256" key="13">
    <source>
        <dbReference type="ARBA" id="ARBA00056274"/>
    </source>
</evidence>
<dbReference type="SUPFAM" id="SSF55874">
    <property type="entry name" value="ATPase domain of HSP90 chaperone/DNA topoisomerase II/histidine kinase"/>
    <property type="match status" value="1"/>
</dbReference>
<dbReference type="GO" id="GO:0004722">
    <property type="term" value="F:protein serine/threonine phosphatase activity"/>
    <property type="evidence" value="ECO:0007669"/>
    <property type="project" value="UniProtKB-EC"/>
</dbReference>
<evidence type="ECO:0000313" key="19">
    <source>
        <dbReference type="Proteomes" id="UP000570003"/>
    </source>
</evidence>
<dbReference type="InterPro" id="IPR003594">
    <property type="entry name" value="HATPase_dom"/>
</dbReference>
<dbReference type="CDD" id="cd00130">
    <property type="entry name" value="PAS"/>
    <property type="match status" value="1"/>
</dbReference>
<evidence type="ECO:0000256" key="9">
    <source>
        <dbReference type="ARBA" id="ARBA00022842"/>
    </source>
</evidence>
<dbReference type="InterPro" id="IPR036890">
    <property type="entry name" value="HATPase_C_sf"/>
</dbReference>
<keyword evidence="6" id="KW-0418">Kinase</keyword>
<dbReference type="SUPFAM" id="SSF55781">
    <property type="entry name" value="GAF domain-like"/>
    <property type="match status" value="1"/>
</dbReference>
<accession>A0AA44IEM6</accession>
<dbReference type="Pfam" id="PF13581">
    <property type="entry name" value="HATPase_c_2"/>
    <property type="match status" value="1"/>
</dbReference>
<evidence type="ECO:0000256" key="6">
    <source>
        <dbReference type="ARBA" id="ARBA00022777"/>
    </source>
</evidence>
<evidence type="ECO:0000256" key="2">
    <source>
        <dbReference type="ARBA" id="ARBA00022553"/>
    </source>
</evidence>
<dbReference type="Gene3D" id="3.60.40.10">
    <property type="entry name" value="PPM-type phosphatase domain"/>
    <property type="match status" value="1"/>
</dbReference>
<dbReference type="EMBL" id="JAAXOU010000248">
    <property type="protein sequence ID" value="NKY15924.1"/>
    <property type="molecule type" value="Genomic_DNA"/>
</dbReference>
<evidence type="ECO:0000256" key="1">
    <source>
        <dbReference type="ARBA" id="ARBA00013081"/>
    </source>
</evidence>
<evidence type="ECO:0000256" key="5">
    <source>
        <dbReference type="ARBA" id="ARBA00022741"/>
    </source>
</evidence>
<dbReference type="Pfam" id="PF07228">
    <property type="entry name" value="SpoIIE"/>
    <property type="match status" value="1"/>
</dbReference>
<evidence type="ECO:0000256" key="3">
    <source>
        <dbReference type="ARBA" id="ARBA00022679"/>
    </source>
</evidence>
<dbReference type="PANTHER" id="PTHR43156:SF2">
    <property type="entry name" value="STAGE II SPORULATION PROTEIN E"/>
    <property type="match status" value="1"/>
</dbReference>
<evidence type="ECO:0000259" key="17">
    <source>
        <dbReference type="PROSITE" id="PS50112"/>
    </source>
</evidence>
<dbReference type="GO" id="GO:0016301">
    <property type="term" value="F:kinase activity"/>
    <property type="evidence" value="ECO:0007669"/>
    <property type="project" value="UniProtKB-KW"/>
</dbReference>
<comment type="caution">
    <text evidence="18">The sequence shown here is derived from an EMBL/GenBank/DDBJ whole genome shotgun (WGS) entry which is preliminary data.</text>
</comment>
<dbReference type="Gene3D" id="3.30.450.20">
    <property type="entry name" value="PAS domain"/>
    <property type="match status" value="1"/>
</dbReference>
<keyword evidence="8" id="KW-0067">ATP-binding</keyword>
<dbReference type="GO" id="GO:0006355">
    <property type="term" value="P:regulation of DNA-templated transcription"/>
    <property type="evidence" value="ECO:0007669"/>
    <property type="project" value="InterPro"/>
</dbReference>
<feature type="region of interest" description="Disordered" evidence="16">
    <location>
        <begin position="1"/>
        <end position="20"/>
    </location>
</feature>
<evidence type="ECO:0000256" key="7">
    <source>
        <dbReference type="ARBA" id="ARBA00022801"/>
    </source>
</evidence>
<feature type="region of interest" description="Disordered" evidence="16">
    <location>
        <begin position="418"/>
        <end position="438"/>
    </location>
</feature>
<comment type="function">
    <text evidence="13">Primarily acts as an independent SigF regulator that is sensitive to the osmosensory signal, mediating the cross talk of PknD with the SigF regulon. Possesses both phosphatase and kinase activities. The kinase domain functions as a classic anti-sigma factor-like kinase to phosphorylate the anti-anti-sigma factor domain at the canonical regulatory site, and the phosphatase domain antagonizes this activity.</text>
</comment>
<keyword evidence="3" id="KW-0808">Transferase</keyword>
<evidence type="ECO:0000256" key="8">
    <source>
        <dbReference type="ARBA" id="ARBA00022840"/>
    </source>
</evidence>
<evidence type="ECO:0000256" key="14">
    <source>
        <dbReference type="ARBA" id="ARBA00075117"/>
    </source>
</evidence>
<organism evidence="18 19">
    <name type="scientific">Streptomyces somaliensis (strain ATCC 33201 / DSM 40738 / JCM 12659 / KCTC 9044 / NCTC 11332 / NRRL B-12077 / IP 733)</name>
    <dbReference type="NCBI Taxonomy" id="1134445"/>
    <lineage>
        <taxon>Bacteria</taxon>
        <taxon>Bacillati</taxon>
        <taxon>Actinomycetota</taxon>
        <taxon>Actinomycetes</taxon>
        <taxon>Kitasatosporales</taxon>
        <taxon>Streptomycetaceae</taxon>
        <taxon>Streptomyces</taxon>
    </lineage>
</organism>
<feature type="compositionally biased region" description="Basic and acidic residues" evidence="16">
    <location>
        <begin position="421"/>
        <end position="436"/>
    </location>
</feature>
<proteinExistence type="predicted"/>
<evidence type="ECO:0000256" key="10">
    <source>
        <dbReference type="ARBA" id="ARBA00022912"/>
    </source>
</evidence>
<dbReference type="SMART" id="SM00091">
    <property type="entry name" value="PAS"/>
    <property type="match status" value="1"/>
</dbReference>
<evidence type="ECO:0000256" key="16">
    <source>
        <dbReference type="SAM" id="MobiDB-lite"/>
    </source>
</evidence>
<dbReference type="SMART" id="SM00065">
    <property type="entry name" value="GAF"/>
    <property type="match status" value="1"/>
</dbReference>
<keyword evidence="5" id="KW-0547">Nucleotide-binding</keyword>
<dbReference type="InterPro" id="IPR029016">
    <property type="entry name" value="GAF-like_dom_sf"/>
</dbReference>
<keyword evidence="11" id="KW-0464">Manganese</keyword>
<dbReference type="InterPro" id="IPR003018">
    <property type="entry name" value="GAF"/>
</dbReference>
<dbReference type="PANTHER" id="PTHR43156">
    <property type="entry name" value="STAGE II SPORULATION PROTEIN E-RELATED"/>
    <property type="match status" value="1"/>
</dbReference>
<dbReference type="GO" id="GO:0005524">
    <property type="term" value="F:ATP binding"/>
    <property type="evidence" value="ECO:0007669"/>
    <property type="project" value="UniProtKB-KW"/>
</dbReference>
<keyword evidence="9" id="KW-0460">Magnesium</keyword>
<dbReference type="GO" id="GO:0046872">
    <property type="term" value="F:metal ion binding"/>
    <property type="evidence" value="ECO:0007669"/>
    <property type="project" value="UniProtKB-KW"/>
</dbReference>
<dbReference type="FunFam" id="3.60.40.10:FF:000005">
    <property type="entry name" value="Serine/threonine protein phosphatase"/>
    <property type="match status" value="1"/>
</dbReference>
<keyword evidence="4" id="KW-0479">Metal-binding</keyword>
<dbReference type="FunFam" id="3.30.450.40:FF:000035">
    <property type="entry name" value="PAS sensor protein"/>
    <property type="match status" value="1"/>
</dbReference>
<protein>
    <recommendedName>
        <fullName evidence="1">protein-serine/threonine phosphatase</fullName>
        <ecNumber evidence="1">3.1.3.16</ecNumber>
    </recommendedName>
    <alternativeName>
        <fullName evidence="15">Protein-serine/threonine phosphatase</fullName>
    </alternativeName>
    <alternativeName>
        <fullName evidence="14">Serine/threonine-protein kinase</fullName>
    </alternativeName>
</protein>
<dbReference type="SMART" id="SM00331">
    <property type="entry name" value="PP2C_SIG"/>
    <property type="match status" value="1"/>
</dbReference>
<keyword evidence="10" id="KW-0904">Protein phosphatase</keyword>
<dbReference type="Proteomes" id="UP000570003">
    <property type="component" value="Unassembled WGS sequence"/>
</dbReference>
<keyword evidence="2" id="KW-0597">Phosphoprotein</keyword>
<dbReference type="SUPFAM" id="SSF55785">
    <property type="entry name" value="PYP-like sensor domain (PAS domain)"/>
    <property type="match status" value="1"/>
</dbReference>